<keyword evidence="3" id="KW-1185">Reference proteome</keyword>
<reference evidence="2 3" key="1">
    <citation type="journal article" date="2009" name="PLoS ONE">
        <title>Methylobacterium genome sequences: a reference blueprint to investigate microbial metabolism of C1 compounds from natural and industrial sources.</title>
        <authorList>
            <person name="Vuilleumier S."/>
            <person name="Chistoserdova L."/>
            <person name="Lee M.-C."/>
            <person name="Bringel F."/>
            <person name="Lajus A."/>
            <person name="Zhou Y."/>
            <person name="Gourion B."/>
            <person name="Barbe V."/>
            <person name="Chang J."/>
            <person name="Cruveiller S."/>
            <person name="Dossat C."/>
            <person name="Gillett W."/>
            <person name="Gruffaz C."/>
            <person name="Haugen E."/>
            <person name="Hourcade E."/>
            <person name="Levy R."/>
            <person name="Mangenot S."/>
            <person name="Muller E."/>
            <person name="Nadalig T."/>
            <person name="Pagni M."/>
            <person name="Penny C."/>
            <person name="Peyraud R."/>
            <person name="Robinson D.G."/>
            <person name="Roche D."/>
            <person name="Rouy Z."/>
            <person name="Saenampechek C."/>
            <person name="Salvignol G."/>
            <person name="Vallenet D."/>
            <person name="Wu Z."/>
            <person name="Marx C.J."/>
            <person name="Vorholt J.A."/>
            <person name="Olson M.V."/>
            <person name="Kaul R."/>
            <person name="Weissenbach J."/>
            <person name="Medigue C."/>
            <person name="Lidstrom M.E."/>
        </authorList>
    </citation>
    <scope>NUCLEOTIDE SEQUENCE [LARGE SCALE GENOMIC DNA]</scope>
    <source>
        <strain evidence="3">ATCC 14718 / DSM 1338 / JCM 2805 / NCIMB 9133 / AM1</strain>
    </source>
</reference>
<accession>C5B6I0</accession>
<keyword evidence="2" id="KW-0614">Plasmid</keyword>
<dbReference type="KEGG" id="mea:Mex_2p1324"/>
<feature type="compositionally biased region" description="Low complexity" evidence="1">
    <location>
        <begin position="55"/>
        <end position="82"/>
    </location>
</feature>
<evidence type="ECO:0000313" key="2">
    <source>
        <dbReference type="EMBL" id="ACS44062.1"/>
    </source>
</evidence>
<evidence type="ECO:0000256" key="1">
    <source>
        <dbReference type="SAM" id="MobiDB-lite"/>
    </source>
</evidence>
<proteinExistence type="predicted"/>
<sequence length="132" mass="13499">MADRGSLTEGARLSLRFDLDRPRSSVPAGPLRGIMPRPVSVRAPAGPVQSPQAKPAQPGGRVGPAPGAARPAAQQTARTGRAAYGGRGEPPPPGSGWDAFLDWAAFGGFDSSEDRSLAFRAWSGALAPVDAG</sequence>
<dbReference type="EMBL" id="CP001511">
    <property type="protein sequence ID" value="ACS44062.1"/>
    <property type="molecule type" value="Genomic_DNA"/>
</dbReference>
<dbReference type="Proteomes" id="UP000009081">
    <property type="component" value="Plasmid megaplasmid"/>
</dbReference>
<name>C5B6I0_METEA</name>
<evidence type="ECO:0000313" key="3">
    <source>
        <dbReference type="Proteomes" id="UP000009081"/>
    </source>
</evidence>
<gene>
    <name evidence="2" type="ordered locus">MexAM1_META2p1324</name>
</gene>
<protein>
    <submittedName>
        <fullName evidence="2">Uncharacterized protein</fullName>
    </submittedName>
</protein>
<feature type="region of interest" description="Disordered" evidence="1">
    <location>
        <begin position="1"/>
        <end position="98"/>
    </location>
</feature>
<geneLocation type="plasmid" evidence="2 3">
    <name>megaplasmid</name>
</geneLocation>
<dbReference type="HOGENOM" id="CLU_1914612_0_0_5"/>
<dbReference type="AlphaFoldDB" id="C5B6I0"/>
<organism evidence="2 3">
    <name type="scientific">Methylorubrum extorquens (strain ATCC 14718 / DSM 1338 / JCM 2805 / NCIMB 9133 / AM1)</name>
    <name type="common">Methylobacterium extorquens</name>
    <dbReference type="NCBI Taxonomy" id="272630"/>
    <lineage>
        <taxon>Bacteria</taxon>
        <taxon>Pseudomonadati</taxon>
        <taxon>Pseudomonadota</taxon>
        <taxon>Alphaproteobacteria</taxon>
        <taxon>Hyphomicrobiales</taxon>
        <taxon>Methylobacteriaceae</taxon>
        <taxon>Methylorubrum</taxon>
    </lineage>
</organism>